<evidence type="ECO:0000313" key="2">
    <source>
        <dbReference type="EMBL" id="GGG34211.1"/>
    </source>
</evidence>
<dbReference type="EMBL" id="BMJT01000020">
    <property type="protein sequence ID" value="GGG34211.1"/>
    <property type="molecule type" value="Genomic_DNA"/>
</dbReference>
<reference evidence="2" key="2">
    <citation type="submission" date="2020-09" db="EMBL/GenBank/DDBJ databases">
        <authorList>
            <person name="Sun Q."/>
            <person name="Zhou Y."/>
        </authorList>
    </citation>
    <scope>NUCLEOTIDE SEQUENCE</scope>
    <source>
        <strain evidence="2">CGMCC 1.15760</strain>
    </source>
</reference>
<dbReference type="InterPro" id="IPR050678">
    <property type="entry name" value="DNA_Partitioning_ATPase"/>
</dbReference>
<feature type="domain" description="AAA" evidence="1">
    <location>
        <begin position="4"/>
        <end position="203"/>
    </location>
</feature>
<accession>A0A917GB55</accession>
<dbReference type="PANTHER" id="PTHR13696:SF52">
    <property type="entry name" value="PARA FAMILY PROTEIN CT_582"/>
    <property type="match status" value="1"/>
</dbReference>
<name>A0A917GB55_9BACI</name>
<dbReference type="CDD" id="cd02042">
    <property type="entry name" value="ParAB_family"/>
    <property type="match status" value="1"/>
</dbReference>
<sequence length="309" mass="34783">MGAHTISVLNMKGGVGKTTLSTNLAIELYNLGHKVLLIDIDPQFNATQSLFKYYKNISEYFAVRDKRLTIADIFIWETSPGISRQQNPRNESNVIFELKQKQLDGNKTAFLHIIPGDLRLIVDVNAQAGDKLGAFFNRNKIKEKYDYIIFDCPPTWGQITLVSLGLSNYYLIPTALDDFSTIGVTLLSQLLQQKVESLATDLKCLGVVYTMLNETTATSGISHKQRPYKDDLEAFFEETMSEEVKSPVKAFDTVLYNYPAAVARSIIYESYEANSGNTTKRAEELHTFIKELTVEVLARINAPQQTEQS</sequence>
<dbReference type="AlphaFoldDB" id="A0A917GB55"/>
<dbReference type="Proteomes" id="UP000616608">
    <property type="component" value="Unassembled WGS sequence"/>
</dbReference>
<comment type="caution">
    <text evidence="2">The sequence shown here is derived from an EMBL/GenBank/DDBJ whole genome shotgun (WGS) entry which is preliminary data.</text>
</comment>
<dbReference type="PANTHER" id="PTHR13696">
    <property type="entry name" value="P-LOOP CONTAINING NUCLEOSIDE TRIPHOSPHATE HYDROLASE"/>
    <property type="match status" value="1"/>
</dbReference>
<dbReference type="RefSeq" id="WP_188615998.1">
    <property type="nucleotide sequence ID" value="NZ_BMJT01000020.1"/>
</dbReference>
<organism evidence="2 3">
    <name type="scientific">Lysinibacillus alkalisoli</name>
    <dbReference type="NCBI Taxonomy" id="1911548"/>
    <lineage>
        <taxon>Bacteria</taxon>
        <taxon>Bacillati</taxon>
        <taxon>Bacillota</taxon>
        <taxon>Bacilli</taxon>
        <taxon>Bacillales</taxon>
        <taxon>Bacillaceae</taxon>
        <taxon>Lysinibacillus</taxon>
    </lineage>
</organism>
<proteinExistence type="predicted"/>
<gene>
    <name evidence="2" type="ORF">GCM10007425_31170</name>
</gene>
<evidence type="ECO:0000259" key="1">
    <source>
        <dbReference type="Pfam" id="PF13614"/>
    </source>
</evidence>
<dbReference type="SUPFAM" id="SSF52540">
    <property type="entry name" value="P-loop containing nucleoside triphosphate hydrolases"/>
    <property type="match status" value="1"/>
</dbReference>
<protein>
    <recommendedName>
        <fullName evidence="1">AAA domain-containing protein</fullName>
    </recommendedName>
</protein>
<dbReference type="Pfam" id="PF13614">
    <property type="entry name" value="AAA_31"/>
    <property type="match status" value="1"/>
</dbReference>
<dbReference type="Gene3D" id="3.40.50.300">
    <property type="entry name" value="P-loop containing nucleotide triphosphate hydrolases"/>
    <property type="match status" value="1"/>
</dbReference>
<evidence type="ECO:0000313" key="3">
    <source>
        <dbReference type="Proteomes" id="UP000616608"/>
    </source>
</evidence>
<dbReference type="InterPro" id="IPR025669">
    <property type="entry name" value="AAA_dom"/>
</dbReference>
<keyword evidence="3" id="KW-1185">Reference proteome</keyword>
<reference evidence="2" key="1">
    <citation type="journal article" date="2014" name="Int. J. Syst. Evol. Microbiol.">
        <title>Complete genome sequence of Corynebacterium casei LMG S-19264T (=DSM 44701T), isolated from a smear-ripened cheese.</title>
        <authorList>
            <consortium name="US DOE Joint Genome Institute (JGI-PGF)"/>
            <person name="Walter F."/>
            <person name="Albersmeier A."/>
            <person name="Kalinowski J."/>
            <person name="Ruckert C."/>
        </authorList>
    </citation>
    <scope>NUCLEOTIDE SEQUENCE</scope>
    <source>
        <strain evidence="2">CGMCC 1.15760</strain>
    </source>
</reference>
<dbReference type="InterPro" id="IPR027417">
    <property type="entry name" value="P-loop_NTPase"/>
</dbReference>